<accession>A0A3M9N037</accession>
<dbReference type="EMBL" id="RJJD01000001">
    <property type="protein sequence ID" value="RNI31086.1"/>
    <property type="molecule type" value="Genomic_DNA"/>
</dbReference>
<dbReference type="Proteomes" id="UP000272117">
    <property type="component" value="Unassembled WGS sequence"/>
</dbReference>
<name>A0A3M9N037_9BACT</name>
<evidence type="ECO:0000313" key="2">
    <source>
        <dbReference type="Proteomes" id="UP000272117"/>
    </source>
</evidence>
<protein>
    <submittedName>
        <fullName evidence="1">Uncharacterized protein</fullName>
    </submittedName>
</protein>
<dbReference type="InterPro" id="IPR046732">
    <property type="entry name" value="DUF6624"/>
</dbReference>
<dbReference type="AlphaFoldDB" id="A0A3M9N037"/>
<proteinExistence type="predicted"/>
<organism evidence="1 2">
    <name type="scientific">Rufibacter latericius</name>
    <dbReference type="NCBI Taxonomy" id="2487040"/>
    <lineage>
        <taxon>Bacteria</taxon>
        <taxon>Pseudomonadati</taxon>
        <taxon>Bacteroidota</taxon>
        <taxon>Cytophagia</taxon>
        <taxon>Cytophagales</taxon>
        <taxon>Hymenobacteraceae</taxon>
        <taxon>Rufibacter</taxon>
    </lineage>
</organism>
<comment type="caution">
    <text evidence="1">The sequence shown here is derived from an EMBL/GenBank/DDBJ whole genome shotgun (WGS) entry which is preliminary data.</text>
</comment>
<keyword evidence="2" id="KW-1185">Reference proteome</keyword>
<dbReference type="Pfam" id="PF20329">
    <property type="entry name" value="DUF6624"/>
    <property type="match status" value="1"/>
</dbReference>
<evidence type="ECO:0000313" key="1">
    <source>
        <dbReference type="EMBL" id="RNI31086.1"/>
    </source>
</evidence>
<gene>
    <name evidence="1" type="ORF">EFB08_00670</name>
</gene>
<reference evidence="1 2" key="1">
    <citation type="submission" date="2018-11" db="EMBL/GenBank/DDBJ databases">
        <title>Rufibacter latericius sp. nov., isolated from water in Baiyang Lake.</title>
        <authorList>
            <person name="Yang Y."/>
        </authorList>
    </citation>
    <scope>NUCLEOTIDE SEQUENCE [LARGE SCALE GENOMIC DNA]</scope>
    <source>
        <strain evidence="1 2">R-22-1c-1</strain>
    </source>
</reference>
<sequence>MGACRQTEPNAPIPVPYEALTTELEKIHDVDQATRQGFNDVKEEDRNAFMLKMRQVDSVNQVQVQKILQQYGWLPKSKIGDKAADGLFLVVQHAPSPVIEKYLPELKKMAQKGEASIISAAMMEDRLLMYQGKKQVYGTQASSMNRKDGSMGIWPIADSKNVNARRKAIGFRETVEEYAGLLNATYNPSEELLHEGRRVQ</sequence>